<evidence type="ECO:0000256" key="5">
    <source>
        <dbReference type="ARBA" id="ARBA00023274"/>
    </source>
</evidence>
<dbReference type="Proteomes" id="UP001239994">
    <property type="component" value="Unassembled WGS sequence"/>
</dbReference>
<organism evidence="8 9">
    <name type="scientific">Electrophorus voltai</name>
    <dbReference type="NCBI Taxonomy" id="2609070"/>
    <lineage>
        <taxon>Eukaryota</taxon>
        <taxon>Metazoa</taxon>
        <taxon>Chordata</taxon>
        <taxon>Craniata</taxon>
        <taxon>Vertebrata</taxon>
        <taxon>Euteleostomi</taxon>
        <taxon>Actinopterygii</taxon>
        <taxon>Neopterygii</taxon>
        <taxon>Teleostei</taxon>
        <taxon>Ostariophysi</taxon>
        <taxon>Gymnotiformes</taxon>
        <taxon>Gymnotoidei</taxon>
        <taxon>Gymnotidae</taxon>
        <taxon>Electrophorus</taxon>
    </lineage>
</organism>
<evidence type="ECO:0000313" key="9">
    <source>
        <dbReference type="Proteomes" id="UP001239994"/>
    </source>
</evidence>
<evidence type="ECO:0000256" key="4">
    <source>
        <dbReference type="ARBA" id="ARBA00023128"/>
    </source>
</evidence>
<evidence type="ECO:0000256" key="2">
    <source>
        <dbReference type="ARBA" id="ARBA00009254"/>
    </source>
</evidence>
<evidence type="ECO:0000256" key="6">
    <source>
        <dbReference type="ARBA" id="ARBA00035289"/>
    </source>
</evidence>
<dbReference type="Gene3D" id="6.10.330.20">
    <property type="match status" value="1"/>
</dbReference>
<protein>
    <recommendedName>
        <fullName evidence="6">Large ribosomal subunit protein uL29m</fullName>
    </recommendedName>
</protein>
<dbReference type="EMBL" id="JAROKS010000015">
    <property type="protein sequence ID" value="KAK1796752.1"/>
    <property type="molecule type" value="Genomic_DNA"/>
</dbReference>
<dbReference type="InterPro" id="IPR038340">
    <property type="entry name" value="MRP-L47_sf"/>
</dbReference>
<dbReference type="GO" id="GO:0003735">
    <property type="term" value="F:structural constituent of ribosome"/>
    <property type="evidence" value="ECO:0007669"/>
    <property type="project" value="InterPro"/>
</dbReference>
<keyword evidence="9" id="KW-1185">Reference proteome</keyword>
<dbReference type="PANTHER" id="PTHR21183">
    <property type="entry name" value="RIBOSOMAL PROTEIN L47, MITOCHONDRIAL-RELATED"/>
    <property type="match status" value="1"/>
</dbReference>
<dbReference type="PANTHER" id="PTHR21183:SF18">
    <property type="entry name" value="LARGE RIBOSOMAL SUBUNIT PROTEIN UL29M"/>
    <property type="match status" value="1"/>
</dbReference>
<dbReference type="AlphaFoldDB" id="A0AAD8ZCC9"/>
<evidence type="ECO:0000313" key="8">
    <source>
        <dbReference type="EMBL" id="KAK1796752.1"/>
    </source>
</evidence>
<proteinExistence type="inferred from homology"/>
<evidence type="ECO:0000256" key="3">
    <source>
        <dbReference type="ARBA" id="ARBA00022980"/>
    </source>
</evidence>
<evidence type="ECO:0000256" key="1">
    <source>
        <dbReference type="ARBA" id="ARBA00004173"/>
    </source>
</evidence>
<name>A0AAD8ZCC9_9TELE</name>
<gene>
    <name evidence="8" type="ORF">P4O66_009770</name>
</gene>
<dbReference type="Pfam" id="PF06984">
    <property type="entry name" value="MRP-L47"/>
    <property type="match status" value="1"/>
</dbReference>
<comment type="caution">
    <text evidence="8">The sequence shown here is derived from an EMBL/GenBank/DDBJ whole genome shotgun (WGS) entry which is preliminary data.</text>
</comment>
<keyword evidence="3" id="KW-0689">Ribosomal protein</keyword>
<accession>A0AAD8ZCC9</accession>
<dbReference type="InterPro" id="IPR010729">
    <property type="entry name" value="Ribosomal_uL29_mit"/>
</dbReference>
<keyword evidence="5" id="KW-0687">Ribonucleoprotein</keyword>
<comment type="similarity">
    <text evidence="2">Belongs to the universal ribosomal protein uL29 family.</text>
</comment>
<evidence type="ECO:0000256" key="7">
    <source>
        <dbReference type="SAM" id="MobiDB-lite"/>
    </source>
</evidence>
<keyword evidence="4" id="KW-0496">Mitochondrion</keyword>
<comment type="subcellular location">
    <subcellularLocation>
        <location evidence="1">Mitochondrion</location>
    </subcellularLocation>
</comment>
<dbReference type="GO" id="GO:0005762">
    <property type="term" value="C:mitochondrial large ribosomal subunit"/>
    <property type="evidence" value="ECO:0007669"/>
    <property type="project" value="TreeGrafter"/>
</dbReference>
<reference evidence="8" key="1">
    <citation type="submission" date="2023-03" db="EMBL/GenBank/DDBJ databases">
        <title>Electrophorus voltai genome.</title>
        <authorList>
            <person name="Bian C."/>
        </authorList>
    </citation>
    <scope>NUCLEOTIDE SEQUENCE</scope>
    <source>
        <strain evidence="8">CB-2022</strain>
        <tissue evidence="8">Muscle</tissue>
    </source>
</reference>
<sequence length="224" mass="26377">MIIFFVSAALCSTDFSIRPRADGALKSSLTCPKIGAKQQLNQVLHGLPNILGRKATKTCTSCGNICLIYIQVSSDIRLFNEYVLLKEKNMLLTIQQESKRQCVQMPSPERIKKVNRSMQRLDGVVKEREDALRLLQTGQEKGRPGEWRRNVFGKMFWYRFREHPVPWYMNKIYKRKRFYTPLFVAPYTRISLEKHLRSKMRRERKEKQNQKKLSVMFSKKTAQI</sequence>
<feature type="region of interest" description="Disordered" evidence="7">
    <location>
        <begin position="200"/>
        <end position="224"/>
    </location>
</feature>
<dbReference type="GO" id="GO:0032543">
    <property type="term" value="P:mitochondrial translation"/>
    <property type="evidence" value="ECO:0007669"/>
    <property type="project" value="TreeGrafter"/>
</dbReference>